<gene>
    <name evidence="1" type="ORF">LACBIDRAFT_296036</name>
</gene>
<dbReference type="HOGENOM" id="CLU_2333960_0_0_1"/>
<dbReference type="AlphaFoldDB" id="B0E2E0"/>
<dbReference type="RefSeq" id="XP_001890354.1">
    <property type="nucleotide sequence ID" value="XM_001890319.1"/>
</dbReference>
<dbReference type="GeneID" id="6086006"/>
<keyword evidence="2" id="KW-1185">Reference proteome</keyword>
<organism evidence="2">
    <name type="scientific">Laccaria bicolor (strain S238N-H82 / ATCC MYA-4686)</name>
    <name type="common">Bicoloured deceiver</name>
    <name type="synonym">Laccaria laccata var. bicolor</name>
    <dbReference type="NCBI Taxonomy" id="486041"/>
    <lineage>
        <taxon>Eukaryota</taxon>
        <taxon>Fungi</taxon>
        <taxon>Dikarya</taxon>
        <taxon>Basidiomycota</taxon>
        <taxon>Agaricomycotina</taxon>
        <taxon>Agaricomycetes</taxon>
        <taxon>Agaricomycetidae</taxon>
        <taxon>Agaricales</taxon>
        <taxon>Agaricineae</taxon>
        <taxon>Hydnangiaceae</taxon>
        <taxon>Laccaria</taxon>
    </lineage>
</organism>
<dbReference type="EMBL" id="DS547179">
    <property type="protein sequence ID" value="EDQ98993.1"/>
    <property type="molecule type" value="Genomic_DNA"/>
</dbReference>
<dbReference type="KEGG" id="lbc:LACBIDRAFT_296036"/>
<name>B0E2E0_LACBS</name>
<dbReference type="Proteomes" id="UP000001194">
    <property type="component" value="Unassembled WGS sequence"/>
</dbReference>
<protein>
    <submittedName>
        <fullName evidence="1">Predicted protein</fullName>
    </submittedName>
</protein>
<sequence>MIGYWATFRDDEAYGDWSYAVMGRAGRHTVQAHESGQILSVTSLPSFQQIPALSCYPAGLDAGSCSDLLALLKEFHAPRFLHAILGMRAQFRRGLHVC</sequence>
<evidence type="ECO:0000313" key="2">
    <source>
        <dbReference type="Proteomes" id="UP000001194"/>
    </source>
</evidence>
<proteinExistence type="predicted"/>
<accession>B0E2E0</accession>
<evidence type="ECO:0000313" key="1">
    <source>
        <dbReference type="EMBL" id="EDQ98993.1"/>
    </source>
</evidence>
<dbReference type="InParanoid" id="B0E2E0"/>
<reference evidence="1 2" key="1">
    <citation type="journal article" date="2008" name="Nature">
        <title>The genome of Laccaria bicolor provides insights into mycorrhizal symbiosis.</title>
        <authorList>
            <person name="Martin F."/>
            <person name="Aerts A."/>
            <person name="Ahren D."/>
            <person name="Brun A."/>
            <person name="Danchin E.G.J."/>
            <person name="Duchaussoy F."/>
            <person name="Gibon J."/>
            <person name="Kohler A."/>
            <person name="Lindquist E."/>
            <person name="Pereda V."/>
            <person name="Salamov A."/>
            <person name="Shapiro H.J."/>
            <person name="Wuyts J."/>
            <person name="Blaudez D."/>
            <person name="Buee M."/>
            <person name="Brokstein P."/>
            <person name="Canbaeck B."/>
            <person name="Cohen D."/>
            <person name="Courty P.E."/>
            <person name="Coutinho P.M."/>
            <person name="Delaruelle C."/>
            <person name="Detter J.C."/>
            <person name="Deveau A."/>
            <person name="DiFazio S."/>
            <person name="Duplessis S."/>
            <person name="Fraissinet-Tachet L."/>
            <person name="Lucic E."/>
            <person name="Frey-Klett P."/>
            <person name="Fourrey C."/>
            <person name="Feussner I."/>
            <person name="Gay G."/>
            <person name="Grimwood J."/>
            <person name="Hoegger P.J."/>
            <person name="Jain P."/>
            <person name="Kilaru S."/>
            <person name="Labbe J."/>
            <person name="Lin Y.C."/>
            <person name="Legue V."/>
            <person name="Le Tacon F."/>
            <person name="Marmeisse R."/>
            <person name="Melayah D."/>
            <person name="Montanini B."/>
            <person name="Muratet M."/>
            <person name="Nehls U."/>
            <person name="Niculita-Hirzel H."/>
            <person name="Oudot-Le Secq M.P."/>
            <person name="Peter M."/>
            <person name="Quesneville H."/>
            <person name="Rajashekar B."/>
            <person name="Reich M."/>
            <person name="Rouhier N."/>
            <person name="Schmutz J."/>
            <person name="Yin T."/>
            <person name="Chalot M."/>
            <person name="Henrissat B."/>
            <person name="Kuees U."/>
            <person name="Lucas S."/>
            <person name="Van de Peer Y."/>
            <person name="Podila G.K."/>
            <person name="Polle A."/>
            <person name="Pukkila P.J."/>
            <person name="Richardson P.M."/>
            <person name="Rouze P."/>
            <person name="Sanders I.R."/>
            <person name="Stajich J.E."/>
            <person name="Tunlid A."/>
            <person name="Tuskan G."/>
            <person name="Grigoriev I.V."/>
        </authorList>
    </citation>
    <scope>NUCLEOTIDE SEQUENCE [LARGE SCALE GENOMIC DNA]</scope>
    <source>
        <strain evidence="2">S238N-H82 / ATCC MYA-4686</strain>
    </source>
</reference>